<feature type="transmembrane region" description="Helical" evidence="1">
    <location>
        <begin position="113"/>
        <end position="139"/>
    </location>
</feature>
<dbReference type="AlphaFoldDB" id="A0A1G7DWK8"/>
<protein>
    <recommendedName>
        <fullName evidence="4">EpsG family protein</fullName>
    </recommendedName>
</protein>
<sequence length="306" mass="35538">MFRLLSKEIKIFSIPLYVIFLFLMVVVFNALDFRLFNVFSGVFSFAGIALGYFTFNSIGLNHRTHLPLFIYTFLVFAFYNGDLDIGISVNLFTNAFILLILSTRDQVTKKDYYLIVGSLLAIGYLFLPTTWAVIFFVLMHLSATSDRIGLNIFRLFFGFILIILSYLGVMYLIGNDSFNPEYVPFVSMGFQTDFYPLYFISPLAVLLILAIANHFMTFQQKSPTTRFRYTFVLLYTITQLFIVIMYMGKTYEYLLFLVLPVSIIVSRALNLMPKYWMKELGLWIIIVSLILFKISPLLNTRYLLNI</sequence>
<evidence type="ECO:0008006" key="4">
    <source>
        <dbReference type="Google" id="ProtNLM"/>
    </source>
</evidence>
<feature type="transmembrane region" description="Helical" evidence="1">
    <location>
        <begin position="12"/>
        <end position="31"/>
    </location>
</feature>
<keyword evidence="1" id="KW-0472">Membrane</keyword>
<keyword evidence="1" id="KW-0812">Transmembrane</keyword>
<feature type="transmembrane region" description="Helical" evidence="1">
    <location>
        <begin position="37"/>
        <end position="56"/>
    </location>
</feature>
<name>A0A1G7DWK8_9FLAO</name>
<dbReference type="STRING" id="1071918.SAMN05421544_1137"/>
<proteinExistence type="predicted"/>
<dbReference type="EMBL" id="FNAS01000013">
    <property type="protein sequence ID" value="SDE55829.1"/>
    <property type="molecule type" value="Genomic_DNA"/>
</dbReference>
<feature type="transmembrane region" description="Helical" evidence="1">
    <location>
        <begin position="280"/>
        <end position="298"/>
    </location>
</feature>
<dbReference type="InterPro" id="IPR045625">
    <property type="entry name" value="DUF6427"/>
</dbReference>
<evidence type="ECO:0000313" key="2">
    <source>
        <dbReference type="EMBL" id="SDE55829.1"/>
    </source>
</evidence>
<feature type="transmembrane region" description="Helical" evidence="1">
    <location>
        <begin position="151"/>
        <end position="174"/>
    </location>
</feature>
<evidence type="ECO:0000313" key="3">
    <source>
        <dbReference type="Proteomes" id="UP000198517"/>
    </source>
</evidence>
<gene>
    <name evidence="2" type="ORF">SAMN05421544_1137</name>
</gene>
<evidence type="ECO:0000256" key="1">
    <source>
        <dbReference type="SAM" id="Phobius"/>
    </source>
</evidence>
<keyword evidence="3" id="KW-1185">Reference proteome</keyword>
<dbReference type="Proteomes" id="UP000198517">
    <property type="component" value="Unassembled WGS sequence"/>
</dbReference>
<dbReference type="Pfam" id="PF19992">
    <property type="entry name" value="DUF6427"/>
    <property type="match status" value="1"/>
</dbReference>
<feature type="transmembrane region" description="Helical" evidence="1">
    <location>
        <begin position="194"/>
        <end position="215"/>
    </location>
</feature>
<feature type="transmembrane region" description="Helical" evidence="1">
    <location>
        <begin position="253"/>
        <end position="273"/>
    </location>
</feature>
<feature type="transmembrane region" description="Helical" evidence="1">
    <location>
        <begin position="227"/>
        <end position="247"/>
    </location>
</feature>
<dbReference type="OrthoDB" id="1427695at2"/>
<organism evidence="2 3">
    <name type="scientific">Riemerella columbipharyngis</name>
    <dbReference type="NCBI Taxonomy" id="1071918"/>
    <lineage>
        <taxon>Bacteria</taxon>
        <taxon>Pseudomonadati</taxon>
        <taxon>Bacteroidota</taxon>
        <taxon>Flavobacteriia</taxon>
        <taxon>Flavobacteriales</taxon>
        <taxon>Weeksellaceae</taxon>
        <taxon>Riemerella</taxon>
    </lineage>
</organism>
<reference evidence="2 3" key="1">
    <citation type="submission" date="2016-10" db="EMBL/GenBank/DDBJ databases">
        <authorList>
            <person name="de Groot N.N."/>
        </authorList>
    </citation>
    <scope>NUCLEOTIDE SEQUENCE [LARGE SCALE GENOMIC DNA]</scope>
    <source>
        <strain evidence="2 3">DSM 24015</strain>
    </source>
</reference>
<dbReference type="RefSeq" id="WP_092737087.1">
    <property type="nucleotide sequence ID" value="NZ_FNAS01000013.1"/>
</dbReference>
<keyword evidence="1" id="KW-1133">Transmembrane helix</keyword>
<accession>A0A1G7DWK8</accession>
<feature type="transmembrane region" description="Helical" evidence="1">
    <location>
        <begin position="68"/>
        <end position="101"/>
    </location>
</feature>